<keyword evidence="2 4" id="KW-0479">Metal-binding</keyword>
<protein>
    <submittedName>
        <fullName evidence="7">C-type cytochrome</fullName>
    </submittedName>
</protein>
<feature type="signal peptide" evidence="5">
    <location>
        <begin position="1"/>
        <end position="19"/>
    </location>
</feature>
<evidence type="ECO:0000313" key="7">
    <source>
        <dbReference type="EMBL" id="MEK8051528.1"/>
    </source>
</evidence>
<organism evidence="7 8">
    <name type="scientific">Pseudaquabacterium inlustre</name>
    <dbReference type="NCBI Taxonomy" id="2984192"/>
    <lineage>
        <taxon>Bacteria</taxon>
        <taxon>Pseudomonadati</taxon>
        <taxon>Pseudomonadota</taxon>
        <taxon>Betaproteobacteria</taxon>
        <taxon>Burkholderiales</taxon>
        <taxon>Sphaerotilaceae</taxon>
        <taxon>Pseudaquabacterium</taxon>
    </lineage>
</organism>
<evidence type="ECO:0000256" key="5">
    <source>
        <dbReference type="SAM" id="SignalP"/>
    </source>
</evidence>
<keyword evidence="8" id="KW-1185">Reference proteome</keyword>
<feature type="domain" description="Cytochrome c" evidence="6">
    <location>
        <begin position="27"/>
        <end position="103"/>
    </location>
</feature>
<sequence>MRATALVLMALPVATLAQATTPRFTMEQIERGRDQFHRTCAQCHGRNMVNSGTTVFDLRKFPTDQPDRFIQSVTHGKGNMPSFKDALEPGQLELLWAYVGSRGGKEP</sequence>
<name>A0ABU9CIN2_9BURK</name>
<dbReference type="EMBL" id="JBBUTH010000008">
    <property type="protein sequence ID" value="MEK8051528.1"/>
    <property type="molecule type" value="Genomic_DNA"/>
</dbReference>
<evidence type="ECO:0000256" key="2">
    <source>
        <dbReference type="ARBA" id="ARBA00022723"/>
    </source>
</evidence>
<accession>A0ABU9CIN2</accession>
<dbReference type="Pfam" id="PF13442">
    <property type="entry name" value="Cytochrome_CBB3"/>
    <property type="match status" value="1"/>
</dbReference>
<evidence type="ECO:0000256" key="3">
    <source>
        <dbReference type="ARBA" id="ARBA00023004"/>
    </source>
</evidence>
<reference evidence="7 8" key="1">
    <citation type="submission" date="2024-04" db="EMBL/GenBank/DDBJ databases">
        <title>Novel species of the genus Ideonella isolated from streams.</title>
        <authorList>
            <person name="Lu H."/>
        </authorList>
    </citation>
    <scope>NUCLEOTIDE SEQUENCE [LARGE SCALE GENOMIC DNA]</scope>
    <source>
        <strain evidence="7 8">DXS22W</strain>
    </source>
</reference>
<dbReference type="PROSITE" id="PS51007">
    <property type="entry name" value="CYTC"/>
    <property type="match status" value="1"/>
</dbReference>
<dbReference type="RefSeq" id="WP_341411228.1">
    <property type="nucleotide sequence ID" value="NZ_JBBUTH010000008.1"/>
</dbReference>
<dbReference type="Gene3D" id="1.10.760.10">
    <property type="entry name" value="Cytochrome c-like domain"/>
    <property type="match status" value="1"/>
</dbReference>
<dbReference type="Proteomes" id="UP001365405">
    <property type="component" value="Unassembled WGS sequence"/>
</dbReference>
<keyword evidence="3 4" id="KW-0408">Iron</keyword>
<evidence type="ECO:0000313" key="8">
    <source>
        <dbReference type="Proteomes" id="UP001365405"/>
    </source>
</evidence>
<keyword evidence="1 4" id="KW-0349">Heme</keyword>
<comment type="caution">
    <text evidence="7">The sequence shown here is derived from an EMBL/GenBank/DDBJ whole genome shotgun (WGS) entry which is preliminary data.</text>
</comment>
<evidence type="ECO:0000256" key="4">
    <source>
        <dbReference type="PROSITE-ProRule" id="PRU00433"/>
    </source>
</evidence>
<feature type="chain" id="PRO_5045177114" evidence="5">
    <location>
        <begin position="20"/>
        <end position="107"/>
    </location>
</feature>
<keyword evidence="5" id="KW-0732">Signal</keyword>
<dbReference type="SUPFAM" id="SSF46626">
    <property type="entry name" value="Cytochrome c"/>
    <property type="match status" value="1"/>
</dbReference>
<dbReference type="InterPro" id="IPR009056">
    <property type="entry name" value="Cyt_c-like_dom"/>
</dbReference>
<evidence type="ECO:0000256" key="1">
    <source>
        <dbReference type="ARBA" id="ARBA00022617"/>
    </source>
</evidence>
<gene>
    <name evidence="7" type="ORF">AACH10_14865</name>
</gene>
<evidence type="ECO:0000259" key="6">
    <source>
        <dbReference type="PROSITE" id="PS51007"/>
    </source>
</evidence>
<proteinExistence type="predicted"/>
<dbReference type="InterPro" id="IPR036909">
    <property type="entry name" value="Cyt_c-like_dom_sf"/>
</dbReference>